<dbReference type="Proteomes" id="UP001139534">
    <property type="component" value="Unassembled WGS sequence"/>
</dbReference>
<dbReference type="AlphaFoldDB" id="A0A9X1Y1V2"/>
<evidence type="ECO:0000313" key="3">
    <source>
        <dbReference type="Proteomes" id="UP001139534"/>
    </source>
</evidence>
<evidence type="ECO:0000259" key="1">
    <source>
        <dbReference type="Pfam" id="PF00561"/>
    </source>
</evidence>
<protein>
    <submittedName>
        <fullName evidence="2">Alpha/beta hydrolase</fullName>
    </submittedName>
</protein>
<dbReference type="EMBL" id="JALPRK010000036">
    <property type="protein sequence ID" value="MCK8490060.1"/>
    <property type="molecule type" value="Genomic_DNA"/>
</dbReference>
<dbReference type="GO" id="GO:0016787">
    <property type="term" value="F:hydrolase activity"/>
    <property type="evidence" value="ECO:0007669"/>
    <property type="project" value="UniProtKB-KW"/>
</dbReference>
<evidence type="ECO:0000313" key="2">
    <source>
        <dbReference type="EMBL" id="MCK8490060.1"/>
    </source>
</evidence>
<sequence length="292" mass="33626">MQEKYSIFKSARGERKFREVYEQSLKLWAVPYESRLVNTTYGKTHVLVSGPENGEPMILLHGMTFNSTMWVQNISALSKRYRTFCIDTMGDYGRSVVKEPLKTRQDCNKWLSEVMDSLGLEQAIYVGHSMGGWLSLNLALTSPERVVKLVLLAPIASIIRLPIVFMLKVYPVMLRPTRERILRLWKWFLARGSRLHPWIEEMVVQGWMNCTPQLRVVPHVFKKHELSSLKPKTLFLVGDEEVVYNASRAIKRALRLLPGVKAEGIPKASHCFVAEQPELVNQKILRFLDKGE</sequence>
<dbReference type="InterPro" id="IPR029058">
    <property type="entry name" value="AB_hydrolase_fold"/>
</dbReference>
<keyword evidence="3" id="KW-1185">Reference proteome</keyword>
<gene>
    <name evidence="2" type="ORF">M0651_23130</name>
</gene>
<name>A0A9X1Y1V2_9BACL</name>
<dbReference type="Gene3D" id="3.40.50.1820">
    <property type="entry name" value="alpha/beta hydrolase"/>
    <property type="match status" value="1"/>
</dbReference>
<dbReference type="RefSeq" id="WP_240268353.1">
    <property type="nucleotide sequence ID" value="NZ_JALPRK010000036.1"/>
</dbReference>
<comment type="caution">
    <text evidence="2">The sequence shown here is derived from an EMBL/GenBank/DDBJ whole genome shotgun (WGS) entry which is preliminary data.</text>
</comment>
<dbReference type="PRINTS" id="PR00111">
    <property type="entry name" value="ABHYDROLASE"/>
</dbReference>
<reference evidence="2" key="1">
    <citation type="submission" date="2022-04" db="EMBL/GenBank/DDBJ databases">
        <authorList>
            <person name="Seo M.-J."/>
        </authorList>
    </citation>
    <scope>NUCLEOTIDE SEQUENCE</scope>
    <source>
        <strain evidence="2">MBLB2552</strain>
    </source>
</reference>
<dbReference type="InterPro" id="IPR000073">
    <property type="entry name" value="AB_hydrolase_1"/>
</dbReference>
<dbReference type="PANTHER" id="PTHR43798">
    <property type="entry name" value="MONOACYLGLYCEROL LIPASE"/>
    <property type="match status" value="1"/>
</dbReference>
<dbReference type="SUPFAM" id="SSF53474">
    <property type="entry name" value="alpha/beta-Hydrolases"/>
    <property type="match status" value="1"/>
</dbReference>
<dbReference type="Pfam" id="PF00561">
    <property type="entry name" value="Abhydrolase_1"/>
    <property type="match status" value="1"/>
</dbReference>
<feature type="domain" description="AB hydrolase-1" evidence="1">
    <location>
        <begin position="56"/>
        <end position="155"/>
    </location>
</feature>
<keyword evidence="2" id="KW-0378">Hydrolase</keyword>
<dbReference type="InterPro" id="IPR050266">
    <property type="entry name" value="AB_hydrolase_sf"/>
</dbReference>
<proteinExistence type="predicted"/>
<organism evidence="2 3">
    <name type="scientific">Paenibacillus mellifer</name>
    <dbReference type="NCBI Taxonomy" id="2937794"/>
    <lineage>
        <taxon>Bacteria</taxon>
        <taxon>Bacillati</taxon>
        <taxon>Bacillota</taxon>
        <taxon>Bacilli</taxon>
        <taxon>Bacillales</taxon>
        <taxon>Paenibacillaceae</taxon>
        <taxon>Paenibacillus</taxon>
    </lineage>
</organism>
<accession>A0A9X1Y1V2</accession>